<dbReference type="InterPro" id="IPR002401">
    <property type="entry name" value="Cyt_P450_E_grp-I"/>
</dbReference>
<keyword evidence="8" id="KW-0472">Membrane</keyword>
<comment type="cofactor">
    <cofactor evidence="1 6">
        <name>heme</name>
        <dbReference type="ChEBI" id="CHEBI:30413"/>
    </cofactor>
</comment>
<dbReference type="PANTHER" id="PTHR24286:SF256">
    <property type="entry name" value="CYTOCHROME P450 FAMILY PROTEIN"/>
    <property type="match status" value="1"/>
</dbReference>
<keyword evidence="8" id="KW-0812">Transmembrane</keyword>
<dbReference type="PRINTS" id="PR00385">
    <property type="entry name" value="P450"/>
</dbReference>
<accession>A0AB40BXV0</accession>
<dbReference type="Gene3D" id="1.10.630.10">
    <property type="entry name" value="Cytochrome P450"/>
    <property type="match status" value="1"/>
</dbReference>
<reference evidence="10" key="1">
    <citation type="submission" date="2025-08" db="UniProtKB">
        <authorList>
            <consortium name="RefSeq"/>
        </authorList>
    </citation>
    <scope>IDENTIFICATION</scope>
</reference>
<evidence type="ECO:0000256" key="4">
    <source>
        <dbReference type="ARBA" id="ARBA00023002"/>
    </source>
</evidence>
<keyword evidence="4 7" id="KW-0560">Oxidoreductase</keyword>
<dbReference type="Proteomes" id="UP001515500">
    <property type="component" value="Chromosome 9"/>
</dbReference>
<dbReference type="GO" id="GO:0004497">
    <property type="term" value="F:monooxygenase activity"/>
    <property type="evidence" value="ECO:0007669"/>
    <property type="project" value="UniProtKB-KW"/>
</dbReference>
<feature type="transmembrane region" description="Helical" evidence="8">
    <location>
        <begin position="9"/>
        <end position="28"/>
    </location>
</feature>
<dbReference type="FunFam" id="1.10.630.10:FF:000022">
    <property type="entry name" value="Taxadiene 5-alpha hydroxylase"/>
    <property type="match status" value="1"/>
</dbReference>
<evidence type="ECO:0000256" key="7">
    <source>
        <dbReference type="RuleBase" id="RU000461"/>
    </source>
</evidence>
<evidence type="ECO:0000256" key="8">
    <source>
        <dbReference type="SAM" id="Phobius"/>
    </source>
</evidence>
<evidence type="ECO:0000256" key="1">
    <source>
        <dbReference type="ARBA" id="ARBA00001971"/>
    </source>
</evidence>
<dbReference type="GO" id="GO:0016705">
    <property type="term" value="F:oxidoreductase activity, acting on paired donors, with incorporation or reduction of molecular oxygen"/>
    <property type="evidence" value="ECO:0007669"/>
    <property type="project" value="InterPro"/>
</dbReference>
<keyword evidence="8" id="KW-1133">Transmembrane helix</keyword>
<organism evidence="9 10">
    <name type="scientific">Dioscorea cayennensis subsp. rotundata</name>
    <name type="common">White Guinea yam</name>
    <name type="synonym">Dioscorea rotundata</name>
    <dbReference type="NCBI Taxonomy" id="55577"/>
    <lineage>
        <taxon>Eukaryota</taxon>
        <taxon>Viridiplantae</taxon>
        <taxon>Streptophyta</taxon>
        <taxon>Embryophyta</taxon>
        <taxon>Tracheophyta</taxon>
        <taxon>Spermatophyta</taxon>
        <taxon>Magnoliopsida</taxon>
        <taxon>Liliopsida</taxon>
        <taxon>Dioscoreales</taxon>
        <taxon>Dioscoreaceae</taxon>
        <taxon>Dioscorea</taxon>
    </lineage>
</organism>
<dbReference type="GO" id="GO:0016125">
    <property type="term" value="P:sterol metabolic process"/>
    <property type="evidence" value="ECO:0007669"/>
    <property type="project" value="TreeGrafter"/>
</dbReference>
<evidence type="ECO:0000313" key="10">
    <source>
        <dbReference type="RefSeq" id="XP_039132315.1"/>
    </source>
</evidence>
<evidence type="ECO:0000256" key="3">
    <source>
        <dbReference type="ARBA" id="ARBA00022723"/>
    </source>
</evidence>
<keyword evidence="3 6" id="KW-0479">Metal-binding</keyword>
<dbReference type="Pfam" id="PF00067">
    <property type="entry name" value="p450"/>
    <property type="match status" value="1"/>
</dbReference>
<evidence type="ECO:0000256" key="5">
    <source>
        <dbReference type="ARBA" id="ARBA00023004"/>
    </source>
</evidence>
<dbReference type="InterPro" id="IPR036396">
    <property type="entry name" value="Cyt_P450_sf"/>
</dbReference>
<dbReference type="PANTHER" id="PTHR24286">
    <property type="entry name" value="CYTOCHROME P450 26"/>
    <property type="match status" value="1"/>
</dbReference>
<dbReference type="AlphaFoldDB" id="A0AB40BXV0"/>
<keyword evidence="7" id="KW-0503">Monooxygenase</keyword>
<gene>
    <name evidence="10" type="primary">LOC120269095</name>
</gene>
<dbReference type="InterPro" id="IPR017972">
    <property type="entry name" value="Cyt_P450_CS"/>
</dbReference>
<comment type="similarity">
    <text evidence="2 7">Belongs to the cytochrome P450 family.</text>
</comment>
<dbReference type="GO" id="GO:0020037">
    <property type="term" value="F:heme binding"/>
    <property type="evidence" value="ECO:0007669"/>
    <property type="project" value="InterPro"/>
</dbReference>
<sequence length="486" mass="55579">MVEVEGNSVLALIIVFSASIILFFYYYYCYYYHIYEHHGKNIPPGSLGFPVIGESWSFVKAQREDKGSEWIEKRVAMHGTVFKTSLMGCPTVVVTGRTGNKFVFSADDESLSVKQPPSIAMLVGKYNVLELTGPRYKHVKSVVMRFLKPEAIQEYIDPMNSIMKNTLNSLKVKDSVLIVPLMKRLTFNITCSLLFGLHDEPTNDALFEDFSHLFKGLWSVPLNLPGTAFRRALHARSNIVQRVTPILKSRRKKIIEEVVNANSDMLSGLITRLSDEEIIDNFVALMVASHDTTAILLTLMVWKLARDPQIYQKVSQEQSAIIKERQEKTNGKLTWSEIQKMKYTWRVAQEIMRMIPPVFGNFRKAMKDINFAGYDIPKGWQVFWEVTQTHMNNGIFENATSFDPSRFENSSRSIQTFTYIPFGAGSRMCLGNEFARVEALTVMHHLVTNFEWSQLIPDEPITRNPMPYPSKGLPIKLKVKETSDML</sequence>
<protein>
    <submittedName>
        <fullName evidence="10">Taxane 13-alpha-hydroxylase-like</fullName>
    </submittedName>
</protein>
<dbReference type="PRINTS" id="PR00463">
    <property type="entry name" value="EP450I"/>
</dbReference>
<feature type="binding site" description="axial binding residue" evidence="6">
    <location>
        <position position="429"/>
    </location>
    <ligand>
        <name>heme</name>
        <dbReference type="ChEBI" id="CHEBI:30413"/>
    </ligand>
    <ligandPart>
        <name>Fe</name>
        <dbReference type="ChEBI" id="CHEBI:18248"/>
    </ligandPart>
</feature>
<name>A0AB40BXV0_DIOCR</name>
<keyword evidence="9" id="KW-1185">Reference proteome</keyword>
<evidence type="ECO:0000256" key="6">
    <source>
        <dbReference type="PIRSR" id="PIRSR602401-1"/>
    </source>
</evidence>
<dbReference type="GO" id="GO:0005506">
    <property type="term" value="F:iron ion binding"/>
    <property type="evidence" value="ECO:0007669"/>
    <property type="project" value="InterPro"/>
</dbReference>
<dbReference type="CDD" id="cd11043">
    <property type="entry name" value="CYP90-like"/>
    <property type="match status" value="1"/>
</dbReference>
<dbReference type="PROSITE" id="PS00086">
    <property type="entry name" value="CYTOCHROME_P450"/>
    <property type="match status" value="1"/>
</dbReference>
<dbReference type="InterPro" id="IPR001128">
    <property type="entry name" value="Cyt_P450"/>
</dbReference>
<keyword evidence="5 6" id="KW-0408">Iron</keyword>
<evidence type="ECO:0000256" key="2">
    <source>
        <dbReference type="ARBA" id="ARBA00010617"/>
    </source>
</evidence>
<keyword evidence="6 7" id="KW-0349">Heme</keyword>
<proteinExistence type="inferred from homology"/>
<dbReference type="RefSeq" id="XP_039132315.1">
    <property type="nucleotide sequence ID" value="XM_039276381.1"/>
</dbReference>
<dbReference type="GeneID" id="120269095"/>
<dbReference type="SUPFAM" id="SSF48264">
    <property type="entry name" value="Cytochrome P450"/>
    <property type="match status" value="1"/>
</dbReference>
<evidence type="ECO:0000313" key="9">
    <source>
        <dbReference type="Proteomes" id="UP001515500"/>
    </source>
</evidence>